<feature type="compositionally biased region" description="Polar residues" evidence="4">
    <location>
        <begin position="400"/>
        <end position="415"/>
    </location>
</feature>
<feature type="region of interest" description="Disordered" evidence="4">
    <location>
        <begin position="373"/>
        <end position="480"/>
    </location>
</feature>
<gene>
    <name evidence="5" type="ORF">H310_12243</name>
</gene>
<dbReference type="EMBL" id="KI913988">
    <property type="protein sequence ID" value="ETV93899.1"/>
    <property type="molecule type" value="Genomic_DNA"/>
</dbReference>
<dbReference type="OrthoDB" id="20872at2759"/>
<feature type="compositionally biased region" description="Low complexity" evidence="4">
    <location>
        <begin position="447"/>
        <end position="464"/>
    </location>
</feature>
<dbReference type="eggNOG" id="KOG0504">
    <property type="taxonomic scope" value="Eukaryota"/>
</dbReference>
<feature type="repeat" description="ANK" evidence="3">
    <location>
        <begin position="209"/>
        <end position="241"/>
    </location>
</feature>
<feature type="compositionally biased region" description="Polar residues" evidence="4">
    <location>
        <begin position="789"/>
        <end position="803"/>
    </location>
</feature>
<evidence type="ECO:0000313" key="5">
    <source>
        <dbReference type="EMBL" id="ETV93899.1"/>
    </source>
</evidence>
<dbReference type="InterPro" id="IPR002110">
    <property type="entry name" value="Ankyrin_rpt"/>
</dbReference>
<accession>A0A024TIW8</accession>
<feature type="region of interest" description="Disordered" evidence="4">
    <location>
        <begin position="493"/>
        <end position="519"/>
    </location>
</feature>
<dbReference type="Pfam" id="PF12796">
    <property type="entry name" value="Ank_2"/>
    <property type="match status" value="2"/>
</dbReference>
<keyword evidence="2 3" id="KW-0040">ANK repeat</keyword>
<feature type="repeat" description="ANK" evidence="3">
    <location>
        <begin position="91"/>
        <end position="123"/>
    </location>
</feature>
<keyword evidence="1" id="KW-0677">Repeat</keyword>
<feature type="compositionally biased region" description="Low complexity" evidence="4">
    <location>
        <begin position="494"/>
        <end position="509"/>
    </location>
</feature>
<dbReference type="GeneID" id="20089293"/>
<feature type="region of interest" description="Disordered" evidence="4">
    <location>
        <begin position="788"/>
        <end position="809"/>
    </location>
</feature>
<evidence type="ECO:0000256" key="2">
    <source>
        <dbReference type="ARBA" id="ARBA00023043"/>
    </source>
</evidence>
<dbReference type="STRING" id="157072.A0A024TIW8"/>
<dbReference type="InterPro" id="IPR036770">
    <property type="entry name" value="Ankyrin_rpt-contain_sf"/>
</dbReference>
<dbReference type="PANTHER" id="PTHR24198:SF165">
    <property type="entry name" value="ANKYRIN REPEAT-CONTAINING PROTEIN-RELATED"/>
    <property type="match status" value="1"/>
</dbReference>
<feature type="compositionally biased region" description="Low complexity" evidence="4">
    <location>
        <begin position="378"/>
        <end position="393"/>
    </location>
</feature>
<organism evidence="5">
    <name type="scientific">Aphanomyces invadans</name>
    <dbReference type="NCBI Taxonomy" id="157072"/>
    <lineage>
        <taxon>Eukaryota</taxon>
        <taxon>Sar</taxon>
        <taxon>Stramenopiles</taxon>
        <taxon>Oomycota</taxon>
        <taxon>Saprolegniomycetes</taxon>
        <taxon>Saprolegniales</taxon>
        <taxon>Verrucalvaceae</taxon>
        <taxon>Aphanomyces</taxon>
    </lineage>
</organism>
<dbReference type="SMART" id="SM00248">
    <property type="entry name" value="ANK"/>
    <property type="match status" value="6"/>
</dbReference>
<dbReference type="PROSITE" id="PS50088">
    <property type="entry name" value="ANK_REPEAT"/>
    <property type="match status" value="3"/>
</dbReference>
<dbReference type="SUPFAM" id="SSF48403">
    <property type="entry name" value="Ankyrin repeat"/>
    <property type="match status" value="1"/>
</dbReference>
<proteinExistence type="predicted"/>
<feature type="region of interest" description="Disordered" evidence="4">
    <location>
        <begin position="1"/>
        <end position="23"/>
    </location>
</feature>
<protein>
    <submittedName>
        <fullName evidence="5">Uncharacterized protein</fullName>
    </submittedName>
</protein>
<feature type="compositionally biased region" description="Basic residues" evidence="4">
    <location>
        <begin position="417"/>
        <end position="426"/>
    </location>
</feature>
<name>A0A024TIW8_9STRA</name>
<dbReference type="Gene3D" id="1.25.40.20">
    <property type="entry name" value="Ankyrin repeat-containing domain"/>
    <property type="match status" value="2"/>
</dbReference>
<dbReference type="PROSITE" id="PS50297">
    <property type="entry name" value="ANK_REP_REGION"/>
    <property type="match status" value="1"/>
</dbReference>
<dbReference type="Pfam" id="PF00023">
    <property type="entry name" value="Ank"/>
    <property type="match status" value="1"/>
</dbReference>
<reference evidence="5" key="1">
    <citation type="submission" date="2013-12" db="EMBL/GenBank/DDBJ databases">
        <title>The Genome Sequence of Aphanomyces invadans NJM9701.</title>
        <authorList>
            <consortium name="The Broad Institute Genomics Platform"/>
            <person name="Russ C."/>
            <person name="Tyler B."/>
            <person name="van West P."/>
            <person name="Dieguez-Uribeondo J."/>
            <person name="Young S.K."/>
            <person name="Zeng Q."/>
            <person name="Gargeya S."/>
            <person name="Fitzgerald M."/>
            <person name="Abouelleil A."/>
            <person name="Alvarado L."/>
            <person name="Chapman S.B."/>
            <person name="Gainer-Dewar J."/>
            <person name="Goldberg J."/>
            <person name="Griggs A."/>
            <person name="Gujja S."/>
            <person name="Hansen M."/>
            <person name="Howarth C."/>
            <person name="Imamovic A."/>
            <person name="Ireland A."/>
            <person name="Larimer J."/>
            <person name="McCowan C."/>
            <person name="Murphy C."/>
            <person name="Pearson M."/>
            <person name="Poon T.W."/>
            <person name="Priest M."/>
            <person name="Roberts A."/>
            <person name="Saif S."/>
            <person name="Shea T."/>
            <person name="Sykes S."/>
            <person name="Wortman J."/>
            <person name="Nusbaum C."/>
            <person name="Birren B."/>
        </authorList>
    </citation>
    <scope>NUCLEOTIDE SEQUENCE [LARGE SCALE GENOMIC DNA]</scope>
    <source>
        <strain evidence="5">NJM9701</strain>
    </source>
</reference>
<sequence>MGCASSTPTVAPLLPPPPTAANAPRANVEVQMTGRAITTTTSRAPECDTTLEPVDNPDVVALLRVVKQGNLDKVQSALAAAPTLLNARGMWDSTPLLVACQYAHAAIAAHLLSLGADVTLVNEKHVSAVLLTALEGMPSVLTLLLATPRERVAPLLNLRGTVYNSFTDKNAALTPLLAACTNGHVECVGLLLDAFDASDRSKLLNESSHDTNAFVAAARHGHTAVVHLLLQHGAIASVVDADGNNALLLALASGFDGTAVALIGAAPATATATNAEKVSALHMAARMGCADTVELLLATPSLVGPLLNATNSKGESALLMAARKKHVRVVEALVRAGANVDATDAAGQSARHVLVKTKQDYLLAVVQSTAEATAAAHPTISPSSTTQSTTSPSDDAAPTGSYSTKPIDIATSSSFKLGHRRRSSRRKQLESRTTSVADAPIRRLGSHRSSVTSTSDSGESSPLTVGRRIKSVRKCPSSSASILPNLDLLDGLVPSSESSHSASSKAKPSTLRPNSRHRLQSISKSCHSLKTSGPSMLARSASMKAFQSNQVHPRQSHVQPLPTSKHSALVTPDGTDAATTPFVLAYTQSGEVALSIEAGTNRPSALPQPAASMDAGTATQSPELAPQTQRALAALDAIPTTAEKPLQFVGTHNMHAHRHEGDDSGAADTGGTPPLGSLLELNVPAGAAASSTFLAGNEGSADGQAPPCRKFRRNPTCGVLTSRASFRRGSTHVGLMQQPPLMAGCEENAPIRIGKRDITATRHHRSVSVLATPSTLDALDRIGDVPVKGTSSASTMPTVNNLDPSPRNARKRALSWNSVDELKTVNHEAIVRRRCSVQGPAPS</sequence>
<dbReference type="AlphaFoldDB" id="A0A024TIW8"/>
<dbReference type="PANTHER" id="PTHR24198">
    <property type="entry name" value="ANKYRIN REPEAT AND PROTEIN KINASE DOMAIN-CONTAINING PROTEIN"/>
    <property type="match status" value="1"/>
</dbReference>
<evidence type="ECO:0000256" key="1">
    <source>
        <dbReference type="ARBA" id="ARBA00022737"/>
    </source>
</evidence>
<evidence type="ECO:0000256" key="3">
    <source>
        <dbReference type="PROSITE-ProRule" id="PRU00023"/>
    </source>
</evidence>
<evidence type="ECO:0000256" key="4">
    <source>
        <dbReference type="SAM" id="MobiDB-lite"/>
    </source>
</evidence>
<feature type="repeat" description="ANK" evidence="3">
    <location>
        <begin position="313"/>
        <end position="345"/>
    </location>
</feature>
<dbReference type="RefSeq" id="XP_008877459.1">
    <property type="nucleotide sequence ID" value="XM_008879237.1"/>
</dbReference>
<dbReference type="VEuPathDB" id="FungiDB:H310_12243"/>